<evidence type="ECO:0000313" key="2">
    <source>
        <dbReference type="EMBL" id="TMP28191.1"/>
    </source>
</evidence>
<dbReference type="OrthoDB" id="9880626at2"/>
<proteinExistence type="predicted"/>
<reference evidence="2 3" key="1">
    <citation type="submission" date="2018-01" db="EMBL/GenBank/DDBJ databases">
        <authorList>
            <person name="Paulsen S."/>
            <person name="Gram L.K."/>
        </authorList>
    </citation>
    <scope>NUCLEOTIDE SEQUENCE [LARGE SCALE GENOMIC DNA]</scope>
    <source>
        <strain evidence="2 3">S2676</strain>
    </source>
</reference>
<keyword evidence="1" id="KW-0732">Signal</keyword>
<accession>A0A5S3WKP9</accession>
<reference evidence="3" key="2">
    <citation type="submission" date="2019-06" db="EMBL/GenBank/DDBJ databases">
        <title>Co-occurence of chitin degradation, pigmentation and bioactivity in marine Pseudoalteromonas.</title>
        <authorList>
            <person name="Sonnenschein E.C."/>
            <person name="Bech P.K."/>
        </authorList>
    </citation>
    <scope>NUCLEOTIDE SEQUENCE [LARGE SCALE GENOMIC DNA]</scope>
    <source>
        <strain evidence="3">S2676</strain>
    </source>
</reference>
<dbReference type="EMBL" id="PNCI01000027">
    <property type="protein sequence ID" value="TMP28191.1"/>
    <property type="molecule type" value="Genomic_DNA"/>
</dbReference>
<gene>
    <name evidence="2" type="ORF">CWB99_12330</name>
</gene>
<feature type="chain" id="PRO_5024417628" description="Lipoprotein" evidence="1">
    <location>
        <begin position="20"/>
        <end position="167"/>
    </location>
</feature>
<evidence type="ECO:0000313" key="3">
    <source>
        <dbReference type="Proteomes" id="UP000310249"/>
    </source>
</evidence>
<name>A0A5S3WKP9_9GAMM</name>
<sequence>MKFKILAVLLMLGAVTACQTTLHPDNRTSISNIIIEEPSDKTSQDSEVRLSNVAVGKYDRKGGKFALSLKSSSYIVGNYQITPHWVIEPANLDTFKELLSNYLKPEEEKEFTLTVDLGSAGNVLVLQGEERLYLNNFLKGSFVFTKETVAELYQFINKPYVLPEKAK</sequence>
<evidence type="ECO:0008006" key="4">
    <source>
        <dbReference type="Google" id="ProtNLM"/>
    </source>
</evidence>
<feature type="signal peptide" evidence="1">
    <location>
        <begin position="1"/>
        <end position="19"/>
    </location>
</feature>
<dbReference type="Proteomes" id="UP000310249">
    <property type="component" value="Unassembled WGS sequence"/>
</dbReference>
<comment type="caution">
    <text evidence="2">The sequence shown here is derived from an EMBL/GenBank/DDBJ whole genome shotgun (WGS) entry which is preliminary data.</text>
</comment>
<dbReference type="RefSeq" id="WP_138550547.1">
    <property type="nucleotide sequence ID" value="NZ_PNCH01000013.1"/>
</dbReference>
<evidence type="ECO:0000256" key="1">
    <source>
        <dbReference type="SAM" id="SignalP"/>
    </source>
</evidence>
<dbReference type="PROSITE" id="PS51257">
    <property type="entry name" value="PROKAR_LIPOPROTEIN"/>
    <property type="match status" value="1"/>
</dbReference>
<dbReference type="AlphaFoldDB" id="A0A5S3WKP9"/>
<organism evidence="2 3">
    <name type="scientific">Pseudoalteromonas rubra</name>
    <dbReference type="NCBI Taxonomy" id="43658"/>
    <lineage>
        <taxon>Bacteria</taxon>
        <taxon>Pseudomonadati</taxon>
        <taxon>Pseudomonadota</taxon>
        <taxon>Gammaproteobacteria</taxon>
        <taxon>Alteromonadales</taxon>
        <taxon>Pseudoalteromonadaceae</taxon>
        <taxon>Pseudoalteromonas</taxon>
    </lineage>
</organism>
<protein>
    <recommendedName>
        <fullName evidence="4">Lipoprotein</fullName>
    </recommendedName>
</protein>